<dbReference type="PROSITE" id="PS51144">
    <property type="entry name" value="ALPHA_CA_2"/>
    <property type="match status" value="1"/>
</dbReference>
<organism evidence="3 4">
    <name type="scientific">Cadophora malorum</name>
    <dbReference type="NCBI Taxonomy" id="108018"/>
    <lineage>
        <taxon>Eukaryota</taxon>
        <taxon>Fungi</taxon>
        <taxon>Dikarya</taxon>
        <taxon>Ascomycota</taxon>
        <taxon>Pezizomycotina</taxon>
        <taxon>Leotiomycetes</taxon>
        <taxon>Helotiales</taxon>
        <taxon>Ploettnerulaceae</taxon>
        <taxon>Cadophora</taxon>
    </lineage>
</organism>
<dbReference type="CDD" id="cd03124">
    <property type="entry name" value="alpha_CA_prokaryotic_like"/>
    <property type="match status" value="1"/>
</dbReference>
<dbReference type="EMBL" id="JAFJYH010000022">
    <property type="protein sequence ID" value="KAG4424293.1"/>
    <property type="molecule type" value="Genomic_DNA"/>
</dbReference>
<dbReference type="PANTHER" id="PTHR18952:SF274">
    <property type="entry name" value="ALPHA-CARBONIC ANHYDRASE DOMAIN-CONTAINING PROTEIN"/>
    <property type="match status" value="1"/>
</dbReference>
<name>A0A8H7WGH2_9HELO</name>
<evidence type="ECO:0000313" key="4">
    <source>
        <dbReference type="Proteomes" id="UP000664132"/>
    </source>
</evidence>
<dbReference type="InterPro" id="IPR036398">
    <property type="entry name" value="CA_dom_sf"/>
</dbReference>
<keyword evidence="1" id="KW-0732">Signal</keyword>
<evidence type="ECO:0000256" key="1">
    <source>
        <dbReference type="SAM" id="SignalP"/>
    </source>
</evidence>
<dbReference type="AlphaFoldDB" id="A0A8H7WGH2"/>
<evidence type="ECO:0000259" key="2">
    <source>
        <dbReference type="PROSITE" id="PS51144"/>
    </source>
</evidence>
<reference evidence="3" key="1">
    <citation type="submission" date="2021-02" db="EMBL/GenBank/DDBJ databases">
        <title>Genome sequence Cadophora malorum strain M34.</title>
        <authorList>
            <person name="Stefanovic E."/>
            <person name="Vu D."/>
            <person name="Scully C."/>
            <person name="Dijksterhuis J."/>
            <person name="Roader J."/>
            <person name="Houbraken J."/>
        </authorList>
    </citation>
    <scope>NUCLEOTIDE SEQUENCE</scope>
    <source>
        <strain evidence="3">M34</strain>
    </source>
</reference>
<dbReference type="SUPFAM" id="SSF51069">
    <property type="entry name" value="Carbonic anhydrase"/>
    <property type="match status" value="1"/>
</dbReference>
<keyword evidence="4" id="KW-1185">Reference proteome</keyword>
<dbReference type="Proteomes" id="UP000664132">
    <property type="component" value="Unassembled WGS sequence"/>
</dbReference>
<accession>A0A8H7WGH2</accession>
<dbReference type="SMART" id="SM01057">
    <property type="entry name" value="Carb_anhydrase"/>
    <property type="match status" value="1"/>
</dbReference>
<dbReference type="OrthoDB" id="429145at2759"/>
<dbReference type="Pfam" id="PF00194">
    <property type="entry name" value="Carb_anhydrase"/>
    <property type="match status" value="1"/>
</dbReference>
<dbReference type="GO" id="GO:0004089">
    <property type="term" value="F:carbonate dehydratase activity"/>
    <property type="evidence" value="ECO:0007669"/>
    <property type="project" value="InterPro"/>
</dbReference>
<protein>
    <recommendedName>
        <fullName evidence="2">Alpha-carbonic anhydrase domain-containing protein</fullName>
    </recommendedName>
</protein>
<feature type="domain" description="Alpha-carbonic anhydrase" evidence="2">
    <location>
        <begin position="38"/>
        <end position="269"/>
    </location>
</feature>
<gene>
    <name evidence="3" type="ORF">IFR04_002534</name>
</gene>
<feature type="chain" id="PRO_5034542418" description="Alpha-carbonic anhydrase domain-containing protein" evidence="1">
    <location>
        <begin position="17"/>
        <end position="269"/>
    </location>
</feature>
<dbReference type="GO" id="GO:0008270">
    <property type="term" value="F:zinc ion binding"/>
    <property type="evidence" value="ECO:0007669"/>
    <property type="project" value="InterPro"/>
</dbReference>
<dbReference type="InterPro" id="IPR041891">
    <property type="entry name" value="Alpha_CA_prokaryot-like"/>
</dbReference>
<dbReference type="InterPro" id="IPR023561">
    <property type="entry name" value="Carbonic_anhydrase_a-class"/>
</dbReference>
<sequence length="269" mass="29598">MLQAFFILAAVTSVLACPEHDYNTRATDGLVKRADAPSGWTYAASNTWGVAGENDTICLTGTTQSPINLPSSSFSRNHVPTFKYTAPVSGALFNWGFGPGFSLNRTNGVDYSANPSFKFDDETVYLLSWHTHIPSEHLVNNARTRAELHLVHGDATGTPRGVVGLRINPSHRSSPFFEQFISEAPHHDSSDRKQVDEIDMSLALKEVGNLKNFWTYRGSLTTPPCSEGLRWWVAGKVLEVSDAQMQALLGVSTYSARVEQMVWNHAIGL</sequence>
<comment type="caution">
    <text evidence="3">The sequence shown here is derived from an EMBL/GenBank/DDBJ whole genome shotgun (WGS) entry which is preliminary data.</text>
</comment>
<evidence type="ECO:0000313" key="3">
    <source>
        <dbReference type="EMBL" id="KAG4424293.1"/>
    </source>
</evidence>
<dbReference type="InterPro" id="IPR001148">
    <property type="entry name" value="CA_dom"/>
</dbReference>
<feature type="signal peptide" evidence="1">
    <location>
        <begin position="1"/>
        <end position="16"/>
    </location>
</feature>
<proteinExistence type="predicted"/>
<dbReference type="PANTHER" id="PTHR18952">
    <property type="entry name" value="CARBONIC ANHYDRASE"/>
    <property type="match status" value="1"/>
</dbReference>
<dbReference type="Gene3D" id="3.10.200.10">
    <property type="entry name" value="Alpha carbonic anhydrase"/>
    <property type="match status" value="1"/>
</dbReference>